<dbReference type="RefSeq" id="WP_169044523.1">
    <property type="nucleotide sequence ID" value="NZ_JABBYB010000007.1"/>
</dbReference>
<accession>A0AAP6Y1S9</accession>
<dbReference type="EMBL" id="JABBYB010000007">
    <property type="protein sequence ID" value="NMP03462.1"/>
    <property type="molecule type" value="Genomic_DNA"/>
</dbReference>
<evidence type="ECO:0000313" key="2">
    <source>
        <dbReference type="EMBL" id="NMP03462.1"/>
    </source>
</evidence>
<dbReference type="Pfam" id="PF12146">
    <property type="entry name" value="Hydrolase_4"/>
    <property type="match status" value="1"/>
</dbReference>
<name>A0AAP6Y1S9_9GAMM</name>
<organism evidence="2 3">
    <name type="scientific">Pseudoalteromonas arctica</name>
    <dbReference type="NCBI Taxonomy" id="394751"/>
    <lineage>
        <taxon>Bacteria</taxon>
        <taxon>Pseudomonadati</taxon>
        <taxon>Pseudomonadota</taxon>
        <taxon>Gammaproteobacteria</taxon>
        <taxon>Alteromonadales</taxon>
        <taxon>Pseudoalteromonadaceae</taxon>
        <taxon>Pseudoalteromonas</taxon>
    </lineage>
</organism>
<feature type="domain" description="Serine aminopeptidase S33" evidence="1">
    <location>
        <begin position="132"/>
        <end position="253"/>
    </location>
</feature>
<dbReference type="AlphaFoldDB" id="A0AAP6Y1S9"/>
<proteinExistence type="predicted"/>
<dbReference type="InterPro" id="IPR022742">
    <property type="entry name" value="Hydrolase_4"/>
</dbReference>
<dbReference type="SUPFAM" id="SSF53474">
    <property type="entry name" value="alpha/beta-Hydrolases"/>
    <property type="match status" value="1"/>
</dbReference>
<comment type="caution">
    <text evidence="2">The sequence shown here is derived from an EMBL/GenBank/DDBJ whole genome shotgun (WGS) entry which is preliminary data.</text>
</comment>
<evidence type="ECO:0000313" key="3">
    <source>
        <dbReference type="Proteomes" id="UP000549590"/>
    </source>
</evidence>
<sequence length="466" mass="52483">MNNSGLILRIALRIVLRVFFGFVLSLFSHTAVAQNCISQASDFKFIAKSKQQGLLRFENEHNHQRFNYHAILPFNDYLDFAYKHINKANPRANMPCPVITQTYQQLVTQGKRKPDPTIADIIAPFELTHPNSNKVVLLIHGLTDSPFTYHDLAQVYYQQGYTVRTILLPGHGSAASALLNVDVSQWQQVIKYGIERSVQDFDEVILAGYSTGAALLLDYATKHTVSPKIKALMLYSPGSEPHNKYGWIAKWIDAIPFVNWIDKDADVDFAKYESFPLNAAAASYDAMSLASVSSLNKRPALKLPIFSVLSDIDTTIDTRATLKLLSTLHKDNSVKYKPLDTLVLYGSTDILPPDFASDYTVNNPQCTTRQCKKVHGMSHIAVVNSPQNPHYGINATYRNCGSFINDESLYKTCKTTKNPQLGERTSANLKHYPALQRLTYNPHFTELKMQISTFIKNVEQLRTTTR</sequence>
<evidence type="ECO:0000259" key="1">
    <source>
        <dbReference type="Pfam" id="PF12146"/>
    </source>
</evidence>
<reference evidence="2 3" key="1">
    <citation type="submission" date="2020-04" db="EMBL/GenBank/DDBJ databases">
        <title>Genome sequencing and assembly of Pseudoalteromonas arctica.</title>
        <authorList>
            <person name="Cook G.M."/>
        </authorList>
    </citation>
    <scope>NUCLEOTIDE SEQUENCE [LARGE SCALE GENOMIC DNA]</scope>
    <source>
        <strain evidence="2 3">NEC-BIFX-2020_001</strain>
    </source>
</reference>
<dbReference type="GO" id="GO:0016787">
    <property type="term" value="F:hydrolase activity"/>
    <property type="evidence" value="ECO:0007669"/>
    <property type="project" value="UniProtKB-KW"/>
</dbReference>
<keyword evidence="2" id="KW-0378">Hydrolase</keyword>
<dbReference type="Gene3D" id="3.40.50.1820">
    <property type="entry name" value="alpha/beta hydrolase"/>
    <property type="match status" value="1"/>
</dbReference>
<dbReference type="Proteomes" id="UP000549590">
    <property type="component" value="Unassembled WGS sequence"/>
</dbReference>
<dbReference type="InterPro" id="IPR029058">
    <property type="entry name" value="AB_hydrolase_fold"/>
</dbReference>
<protein>
    <submittedName>
        <fullName evidence="2">Alpha/beta fold hydrolase</fullName>
    </submittedName>
</protein>
<gene>
    <name evidence="2" type="ORF">HHE94_12190</name>
</gene>